<name>A0A0G0BAV3_9BACT</name>
<evidence type="ECO:0000313" key="1">
    <source>
        <dbReference type="EMBL" id="KKP66464.1"/>
    </source>
</evidence>
<sequence length="589" mass="67864">MPLEIKKERITVDLRLFNELKTHLSYYGPEQLSQNDREYTRKFLHDFINTRNSRAQTVSSEEYDRYIREEVETMFPYPTFGLDCIDGRVLPVLLGGYAAKFGGFLRLPAGDPVKDFISLRGGDLALKSGSNYANRIDEAFLRRNTDHIAQILDSHVGCAAREKAEKKAGHKPNDKGLLVDVLRKKAMGEAIKNYVSINDGSNNKREILPVQVTFDTDNGFMYMGLEADDAIEAAIAAKGFTPDVLKKLSQSWKILSTKEMLSDEVKETLKGYAFKPDWENNYIGTLSQFWENIKRLKNSYIFDIIKTRLKITYSHLDKEINGNGREIEERAMILLANMYSGFLLNYRTREIKVKKGEKILIARPYPYSKHQEECIVASEGGYGPYKVKSFGVHILDEKSLPENIALAYNIIQNNRNGYTDDAGREHAPTINNYFGIYGPENDLFKRKTKKDKVPVPLIMQHTVRTGEFFFYEDKYWERLKDLNFSFILRMKEKEKVDWVYMEDADFIKKTIKYLNIKPDDTIGLAIAKDVNILRRKVAALYKYYIFDEKGEKVYPLANKLINGDITLLPVLADQNREIHKIIPFLANGS</sequence>
<evidence type="ECO:0000313" key="2">
    <source>
        <dbReference type="Proteomes" id="UP000034127"/>
    </source>
</evidence>
<comment type="caution">
    <text evidence="1">The sequence shown here is derived from an EMBL/GenBank/DDBJ whole genome shotgun (WGS) entry which is preliminary data.</text>
</comment>
<reference evidence="1 2" key="1">
    <citation type="journal article" date="2015" name="Nature">
        <title>rRNA introns, odd ribosomes, and small enigmatic genomes across a large radiation of phyla.</title>
        <authorList>
            <person name="Brown C.T."/>
            <person name="Hug L.A."/>
            <person name="Thomas B.C."/>
            <person name="Sharon I."/>
            <person name="Castelle C.J."/>
            <person name="Singh A."/>
            <person name="Wilkins M.J."/>
            <person name="Williams K.H."/>
            <person name="Banfield J.F."/>
        </authorList>
    </citation>
    <scope>NUCLEOTIDE SEQUENCE [LARGE SCALE GENOMIC DNA]</scope>
</reference>
<dbReference type="AlphaFoldDB" id="A0A0G0BAV3"/>
<organism evidence="1 2">
    <name type="scientific">Candidatus Roizmanbacteria bacterium GW2011_GWC2_35_12</name>
    <dbReference type="NCBI Taxonomy" id="1618485"/>
    <lineage>
        <taxon>Bacteria</taxon>
        <taxon>Candidatus Roizmaniibacteriota</taxon>
    </lineage>
</organism>
<accession>A0A0G0BAV3</accession>
<dbReference type="EMBL" id="LBPX01000032">
    <property type="protein sequence ID" value="KKP66464.1"/>
    <property type="molecule type" value="Genomic_DNA"/>
</dbReference>
<gene>
    <name evidence="1" type="ORF">UR63_C0032G0002</name>
</gene>
<proteinExistence type="predicted"/>
<protein>
    <submittedName>
        <fullName evidence="1">Uncharacterized protein</fullName>
    </submittedName>
</protein>
<dbReference type="Proteomes" id="UP000034127">
    <property type="component" value="Unassembled WGS sequence"/>
</dbReference>